<accession>A0A7Y7IXH8</accession>
<gene>
    <name evidence="3" type="ORF">AAC691_19875</name>
    <name evidence="2" type="ORF">HUK84_13820</name>
</gene>
<proteinExistence type="predicted"/>
<keyword evidence="1" id="KW-1133">Transmembrane helix</keyword>
<sequence length="49" mass="5187">MFGRRLAGHPDHRLSDNTKQTLGGIVVVAVMIAAIVISILLSPTIPLGH</sequence>
<evidence type="ECO:0000313" key="5">
    <source>
        <dbReference type="Proteomes" id="UP001449795"/>
    </source>
</evidence>
<keyword evidence="5" id="KW-1185">Reference proteome</keyword>
<dbReference type="EMBL" id="CP152276">
    <property type="protein sequence ID" value="XAE42483.1"/>
    <property type="molecule type" value="Genomic_DNA"/>
</dbReference>
<dbReference type="RefSeq" id="WP_176640806.1">
    <property type="nucleotide sequence ID" value="NZ_CP152276.1"/>
</dbReference>
<reference evidence="2 4" key="1">
    <citation type="submission" date="2020-06" db="EMBL/GenBank/DDBJ databases">
        <title>Description of novel acetic acid bacteria.</title>
        <authorList>
            <person name="Sombolestani A."/>
        </authorList>
    </citation>
    <scope>NUCLEOTIDE SEQUENCE [LARGE SCALE GENOMIC DNA]</scope>
    <source>
        <strain evidence="2 4">LMG 31431</strain>
    </source>
</reference>
<evidence type="ECO:0000313" key="2">
    <source>
        <dbReference type="EMBL" id="NVN12185.1"/>
    </source>
</evidence>
<organism evidence="2 4">
    <name type="scientific">Nguyenibacter vanlangensis</name>
    <dbReference type="NCBI Taxonomy" id="1216886"/>
    <lineage>
        <taxon>Bacteria</taxon>
        <taxon>Pseudomonadati</taxon>
        <taxon>Pseudomonadota</taxon>
        <taxon>Alphaproteobacteria</taxon>
        <taxon>Acetobacterales</taxon>
        <taxon>Acetobacteraceae</taxon>
        <taxon>Nguyenibacter</taxon>
    </lineage>
</organism>
<name>A0A7Y7IXH8_9PROT</name>
<dbReference type="AlphaFoldDB" id="A0A7Y7IXH8"/>
<feature type="transmembrane region" description="Helical" evidence="1">
    <location>
        <begin position="21"/>
        <end position="41"/>
    </location>
</feature>
<keyword evidence="1" id="KW-0472">Membrane</keyword>
<dbReference type="Proteomes" id="UP000534870">
    <property type="component" value="Unassembled WGS sequence"/>
</dbReference>
<reference evidence="3 5" key="2">
    <citation type="submission" date="2024-04" db="EMBL/GenBank/DDBJ databases">
        <title>Complete genome sequence of Nguyenibacter vanlangesis HBCM-1154, a strain capable of nitrogen fixation, IAA production, and phosphorus solubilization isolated from sugarcane soil.</title>
        <authorList>
            <person name="MY HANH P."/>
        </authorList>
    </citation>
    <scope>NUCLEOTIDE SEQUENCE [LARGE SCALE GENOMIC DNA]</scope>
    <source>
        <strain evidence="3 5">HBCM 1154</strain>
    </source>
</reference>
<evidence type="ECO:0000256" key="1">
    <source>
        <dbReference type="SAM" id="Phobius"/>
    </source>
</evidence>
<keyword evidence="1" id="KW-0812">Transmembrane</keyword>
<evidence type="ECO:0000313" key="4">
    <source>
        <dbReference type="Proteomes" id="UP000534870"/>
    </source>
</evidence>
<protein>
    <submittedName>
        <fullName evidence="2">Uncharacterized protein</fullName>
    </submittedName>
</protein>
<dbReference type="Proteomes" id="UP001449795">
    <property type="component" value="Chromosome"/>
</dbReference>
<evidence type="ECO:0000313" key="3">
    <source>
        <dbReference type="EMBL" id="XAE42483.1"/>
    </source>
</evidence>
<dbReference type="EMBL" id="JABXXP010000360">
    <property type="protein sequence ID" value="NVN12185.1"/>
    <property type="molecule type" value="Genomic_DNA"/>
</dbReference>